<sequence>MALRIEQLKPIANLRYKGTDLLSNKCPTKFHAELNSPYPGGYVFFNRQLLKNAPPPGGHVFQPTRTIFKLTIHVASRVLRKNARPIEAMKNAPPPGGHVFQPIILIFEQLQDIIGINLLTKFHEDRTMNVASRVLTRFNYSHKKICPPPGGHVFQATVTIFELVQDIVQSKVLTTFHEDWTINVTSIVLTRQMLTSYDARRTPDKKRSQKLTMSKYCSGTDLFRAAQYIIRTNVLTKFHEERTIHVNFRVLTSVYYGHIRITSPPHGGHGFQHSGTISELIQEIIKTNGLTNRTINVASRMLTRFYNSHIWKNAPAPLTIFELVQDIIETNLLTKVNEDRTINVASRVLTRFNYGHIGKNARPLAF</sequence>
<organism evidence="1 2">
    <name type="scientific">Dreissena polymorpha</name>
    <name type="common">Zebra mussel</name>
    <name type="synonym">Mytilus polymorpha</name>
    <dbReference type="NCBI Taxonomy" id="45954"/>
    <lineage>
        <taxon>Eukaryota</taxon>
        <taxon>Metazoa</taxon>
        <taxon>Spiralia</taxon>
        <taxon>Lophotrochozoa</taxon>
        <taxon>Mollusca</taxon>
        <taxon>Bivalvia</taxon>
        <taxon>Autobranchia</taxon>
        <taxon>Heteroconchia</taxon>
        <taxon>Euheterodonta</taxon>
        <taxon>Imparidentia</taxon>
        <taxon>Neoheterodontei</taxon>
        <taxon>Myida</taxon>
        <taxon>Dreissenoidea</taxon>
        <taxon>Dreissenidae</taxon>
        <taxon>Dreissena</taxon>
    </lineage>
</organism>
<gene>
    <name evidence="1" type="ORF">DPMN_062076</name>
</gene>
<accession>A0A9D4C8V8</accession>
<reference evidence="1" key="1">
    <citation type="journal article" date="2019" name="bioRxiv">
        <title>The Genome of the Zebra Mussel, Dreissena polymorpha: A Resource for Invasive Species Research.</title>
        <authorList>
            <person name="McCartney M.A."/>
            <person name="Auch B."/>
            <person name="Kono T."/>
            <person name="Mallez S."/>
            <person name="Zhang Y."/>
            <person name="Obille A."/>
            <person name="Becker A."/>
            <person name="Abrahante J.E."/>
            <person name="Garbe J."/>
            <person name="Badalamenti J.P."/>
            <person name="Herman A."/>
            <person name="Mangelson H."/>
            <person name="Liachko I."/>
            <person name="Sullivan S."/>
            <person name="Sone E.D."/>
            <person name="Koren S."/>
            <person name="Silverstein K.A.T."/>
            <person name="Beckman K.B."/>
            <person name="Gohl D.M."/>
        </authorList>
    </citation>
    <scope>NUCLEOTIDE SEQUENCE</scope>
    <source>
        <strain evidence="1">Duluth1</strain>
        <tissue evidence="1">Whole animal</tissue>
    </source>
</reference>
<dbReference type="Proteomes" id="UP000828390">
    <property type="component" value="Unassembled WGS sequence"/>
</dbReference>
<proteinExistence type="predicted"/>
<evidence type="ECO:0000313" key="2">
    <source>
        <dbReference type="Proteomes" id="UP000828390"/>
    </source>
</evidence>
<reference evidence="1" key="2">
    <citation type="submission" date="2020-11" db="EMBL/GenBank/DDBJ databases">
        <authorList>
            <person name="McCartney M.A."/>
            <person name="Auch B."/>
            <person name="Kono T."/>
            <person name="Mallez S."/>
            <person name="Becker A."/>
            <person name="Gohl D.M."/>
            <person name="Silverstein K.A.T."/>
            <person name="Koren S."/>
            <person name="Bechman K.B."/>
            <person name="Herman A."/>
            <person name="Abrahante J.E."/>
            <person name="Garbe J."/>
        </authorList>
    </citation>
    <scope>NUCLEOTIDE SEQUENCE</scope>
    <source>
        <strain evidence="1">Duluth1</strain>
        <tissue evidence="1">Whole animal</tissue>
    </source>
</reference>
<dbReference type="AlphaFoldDB" id="A0A9D4C8V8"/>
<name>A0A9D4C8V8_DREPO</name>
<dbReference type="EMBL" id="JAIWYP010000013">
    <property type="protein sequence ID" value="KAH3719244.1"/>
    <property type="molecule type" value="Genomic_DNA"/>
</dbReference>
<keyword evidence="2" id="KW-1185">Reference proteome</keyword>
<evidence type="ECO:0000313" key="1">
    <source>
        <dbReference type="EMBL" id="KAH3719244.1"/>
    </source>
</evidence>
<comment type="caution">
    <text evidence="1">The sequence shown here is derived from an EMBL/GenBank/DDBJ whole genome shotgun (WGS) entry which is preliminary data.</text>
</comment>
<protein>
    <submittedName>
        <fullName evidence="1">Uncharacterized protein</fullName>
    </submittedName>
</protein>